<dbReference type="AlphaFoldDB" id="A0AAE6ZP64"/>
<evidence type="ECO:0000313" key="1">
    <source>
        <dbReference type="EMBL" id="QJB35783.1"/>
    </source>
</evidence>
<dbReference type="EMBL" id="CP051205">
    <property type="protein sequence ID" value="QJB35783.1"/>
    <property type="molecule type" value="Genomic_DNA"/>
</dbReference>
<dbReference type="RefSeq" id="WP_168811177.1">
    <property type="nucleotide sequence ID" value="NZ_CP051205.1"/>
</dbReference>
<evidence type="ECO:0000313" key="2">
    <source>
        <dbReference type="Proteomes" id="UP000502421"/>
    </source>
</evidence>
<proteinExistence type="predicted"/>
<reference evidence="2" key="1">
    <citation type="submission" date="2020-04" db="EMBL/GenBank/DDBJ databases">
        <authorList>
            <person name="Kittiwongwattana C."/>
        </authorList>
    </citation>
    <scope>NUCLEOTIDE SEQUENCE [LARGE SCALE GENOMIC DNA]</scope>
    <source>
        <strain evidence="2">1310</strain>
    </source>
</reference>
<dbReference type="KEGG" id="coy:HF329_32565"/>
<accession>A0AAE6ZP64</accession>
<sequence length="113" mass="13320">MTVTGISKLVKLKKKNVGNKPLCKEIDNLLRDLQEFNPADLKLTDIRKDADCVHNDGFYFFNIHVHRSFIMIDFDEEGEAEIIWVGSHDEYERTFKNNKSTIEKWLRKNGYIE</sequence>
<gene>
    <name evidence="1" type="ORF">HF329_32565</name>
</gene>
<dbReference type="Proteomes" id="UP000502421">
    <property type="component" value="Chromosome"/>
</dbReference>
<protein>
    <submittedName>
        <fullName evidence="1">Type II toxin-antitoxin system HigB family toxin</fullName>
    </submittedName>
</protein>
<name>A0AAE6ZP64_9BACT</name>
<organism evidence="1 2">
    <name type="scientific">Chitinophaga oryzae</name>
    <dbReference type="NCBI Taxonomy" id="2725414"/>
    <lineage>
        <taxon>Bacteria</taxon>
        <taxon>Pseudomonadati</taxon>
        <taxon>Bacteroidota</taxon>
        <taxon>Chitinophagia</taxon>
        <taxon>Chitinophagales</taxon>
        <taxon>Chitinophagaceae</taxon>
        <taxon>Chitinophaga</taxon>
    </lineage>
</organism>